<evidence type="ECO:0000313" key="2">
    <source>
        <dbReference type="Proteomes" id="UP001062846"/>
    </source>
</evidence>
<dbReference type="EMBL" id="CM046398">
    <property type="protein sequence ID" value="KAI8531806.1"/>
    <property type="molecule type" value="Genomic_DNA"/>
</dbReference>
<keyword evidence="2" id="KW-1185">Reference proteome</keyword>
<evidence type="ECO:0000313" key="1">
    <source>
        <dbReference type="EMBL" id="KAI8531806.1"/>
    </source>
</evidence>
<proteinExistence type="predicted"/>
<name>A0ACC0LSX2_RHOML</name>
<sequence length="435" mass="50279">MRRITMAYASFGSFYKGTMSLECLMWIPHLWDKLICSLNVRKDGFSMQDLPEEILIDILSRLPGNCVLECRRVCKQWLALTGTPNFVEMHLKRAAPVLFVQCIDHVEKMDMFIFDEGAKANQMIKKMGVRFMHLEASHVPILSGSCDGLLLFRPNFPSSLSIVYNPLTGEKVNIRAPVDPVIVCGVFFHPLMKDYKLLFVHQKQLFAPLEGVAFEYFLYNLGGQCWRKLDEFPYEPIVLFPPTILNGALHWIVNPYWVCVHGDITSYNNLVMLFNMDTEEFHHMPHPGVECPLWEVHKNARLFEMKGKLASCDVNSSHVYVWALEDYKNWIWVKRYSVNLHLDVKRYPFDITHINPSYSNSLITLVGIQNDELMFDWNSRGVFRYNLLQKTIKQINGVGVKQTPLLPFGASMRCIMSYTMTFVTPIGFKLPESKV</sequence>
<protein>
    <submittedName>
        <fullName evidence="1">Uncharacterized protein</fullName>
    </submittedName>
</protein>
<gene>
    <name evidence="1" type="ORF">RHMOL_Rhmol11G0164600</name>
</gene>
<accession>A0ACC0LSX2</accession>
<reference evidence="1" key="1">
    <citation type="submission" date="2022-02" db="EMBL/GenBank/DDBJ databases">
        <title>Plant Genome Project.</title>
        <authorList>
            <person name="Zhang R.-G."/>
        </authorList>
    </citation>
    <scope>NUCLEOTIDE SEQUENCE</scope>
    <source>
        <strain evidence="1">AT1</strain>
    </source>
</reference>
<organism evidence="1 2">
    <name type="scientific">Rhododendron molle</name>
    <name type="common">Chinese azalea</name>
    <name type="synonym">Azalea mollis</name>
    <dbReference type="NCBI Taxonomy" id="49168"/>
    <lineage>
        <taxon>Eukaryota</taxon>
        <taxon>Viridiplantae</taxon>
        <taxon>Streptophyta</taxon>
        <taxon>Embryophyta</taxon>
        <taxon>Tracheophyta</taxon>
        <taxon>Spermatophyta</taxon>
        <taxon>Magnoliopsida</taxon>
        <taxon>eudicotyledons</taxon>
        <taxon>Gunneridae</taxon>
        <taxon>Pentapetalae</taxon>
        <taxon>asterids</taxon>
        <taxon>Ericales</taxon>
        <taxon>Ericaceae</taxon>
        <taxon>Ericoideae</taxon>
        <taxon>Rhodoreae</taxon>
        <taxon>Rhododendron</taxon>
    </lineage>
</organism>
<comment type="caution">
    <text evidence="1">The sequence shown here is derived from an EMBL/GenBank/DDBJ whole genome shotgun (WGS) entry which is preliminary data.</text>
</comment>
<dbReference type="Proteomes" id="UP001062846">
    <property type="component" value="Chromosome 11"/>
</dbReference>